<dbReference type="RefSeq" id="WP_084575638.1">
    <property type="nucleotide sequence ID" value="NZ_CP155572.1"/>
</dbReference>
<keyword evidence="2" id="KW-1185">Reference proteome</keyword>
<dbReference type="OrthoDB" id="2470271at2"/>
<protein>
    <submittedName>
        <fullName evidence="1">Spo0E like sporulation regulatory protein</fullName>
    </submittedName>
</protein>
<reference evidence="1 2" key="1">
    <citation type="submission" date="2017-04" db="EMBL/GenBank/DDBJ databases">
        <authorList>
            <person name="Afonso C.L."/>
            <person name="Miller P.J."/>
            <person name="Scott M.A."/>
            <person name="Spackman E."/>
            <person name="Goraichik I."/>
            <person name="Dimitrov K.M."/>
            <person name="Suarez D.L."/>
            <person name="Swayne D.E."/>
        </authorList>
    </citation>
    <scope>NUCLEOTIDE SEQUENCE [LARGE SCALE GENOMIC DNA]</scope>
    <source>
        <strain evidence="1 2">DSM 5090</strain>
    </source>
</reference>
<dbReference type="EMBL" id="FWXI01000007">
    <property type="protein sequence ID" value="SMC71358.1"/>
    <property type="molecule type" value="Genomic_DNA"/>
</dbReference>
<dbReference type="Proteomes" id="UP000192738">
    <property type="component" value="Unassembled WGS sequence"/>
</dbReference>
<proteinExistence type="predicted"/>
<accession>A0A1W2BFZ5</accession>
<evidence type="ECO:0000313" key="2">
    <source>
        <dbReference type="Proteomes" id="UP000192738"/>
    </source>
</evidence>
<dbReference type="InterPro" id="IPR036638">
    <property type="entry name" value="HLH_DNA-bd_sf"/>
</dbReference>
<dbReference type="Pfam" id="PF09388">
    <property type="entry name" value="SpoOE-like"/>
    <property type="match status" value="1"/>
</dbReference>
<dbReference type="GO" id="GO:0046983">
    <property type="term" value="F:protein dimerization activity"/>
    <property type="evidence" value="ECO:0007669"/>
    <property type="project" value="InterPro"/>
</dbReference>
<organism evidence="1 2">
    <name type="scientific">Sporomusa malonica</name>
    <dbReference type="NCBI Taxonomy" id="112901"/>
    <lineage>
        <taxon>Bacteria</taxon>
        <taxon>Bacillati</taxon>
        <taxon>Bacillota</taxon>
        <taxon>Negativicutes</taxon>
        <taxon>Selenomonadales</taxon>
        <taxon>Sporomusaceae</taxon>
        <taxon>Sporomusa</taxon>
    </lineage>
</organism>
<dbReference type="InterPro" id="IPR037208">
    <property type="entry name" value="Spo0E-like_sf"/>
</dbReference>
<evidence type="ECO:0000313" key="1">
    <source>
        <dbReference type="EMBL" id="SMC71358.1"/>
    </source>
</evidence>
<dbReference type="AlphaFoldDB" id="A0A1W2BFZ5"/>
<dbReference type="Gene3D" id="4.10.280.10">
    <property type="entry name" value="Helix-loop-helix DNA-binding domain"/>
    <property type="match status" value="1"/>
</dbReference>
<sequence length="57" mass="6896">MDKTLSRISVEIEILREHMHKRSEKVGLSHPDIMRLSRKLDKLIYQYLLYTRSLKLL</sequence>
<dbReference type="GO" id="GO:0043937">
    <property type="term" value="P:regulation of sporulation"/>
    <property type="evidence" value="ECO:0007669"/>
    <property type="project" value="InterPro"/>
</dbReference>
<dbReference type="SUPFAM" id="SSF140500">
    <property type="entry name" value="BAS1536-like"/>
    <property type="match status" value="1"/>
</dbReference>
<gene>
    <name evidence="1" type="ORF">SAMN04488500_107132</name>
</gene>
<dbReference type="InterPro" id="IPR018540">
    <property type="entry name" value="Spo0E-like"/>
</dbReference>
<name>A0A1W2BFZ5_9FIRM</name>